<dbReference type="Gene3D" id="3.60.21.10">
    <property type="match status" value="1"/>
</dbReference>
<gene>
    <name evidence="2" type="ORF">RQM59_06395</name>
</gene>
<dbReference type="Proteomes" id="UP001257277">
    <property type="component" value="Unassembled WGS sequence"/>
</dbReference>
<comment type="caution">
    <text evidence="2">The sequence shown here is derived from an EMBL/GenBank/DDBJ whole genome shotgun (WGS) entry which is preliminary data.</text>
</comment>
<dbReference type="RefSeq" id="WP_349241254.1">
    <property type="nucleotide sequence ID" value="NZ_JAVTTO010000002.1"/>
</dbReference>
<dbReference type="InterPro" id="IPR004843">
    <property type="entry name" value="Calcineurin-like_PHP"/>
</dbReference>
<dbReference type="SUPFAM" id="SSF56300">
    <property type="entry name" value="Metallo-dependent phosphatases"/>
    <property type="match status" value="1"/>
</dbReference>
<dbReference type="Pfam" id="PF00149">
    <property type="entry name" value="Metallophos"/>
    <property type="match status" value="1"/>
</dbReference>
<evidence type="ECO:0000259" key="1">
    <source>
        <dbReference type="Pfam" id="PF00149"/>
    </source>
</evidence>
<accession>A0ABU3LE70</accession>
<evidence type="ECO:0000313" key="3">
    <source>
        <dbReference type="Proteomes" id="UP001257277"/>
    </source>
</evidence>
<reference evidence="2 3" key="1">
    <citation type="submission" date="2023-09" db="EMBL/GenBank/DDBJ databases">
        <title>Novel taxa isolated from Blanes Bay.</title>
        <authorList>
            <person name="Rey-Velasco X."/>
            <person name="Lucena T."/>
        </authorList>
    </citation>
    <scope>NUCLEOTIDE SEQUENCE [LARGE SCALE GENOMIC DNA]</scope>
    <source>
        <strain evidence="2 3">S356</strain>
    </source>
</reference>
<sequence>MNPQQLEILESKSHRLGTLLEKASEAQLNAFSSLWNGFQEDETLLIKLMNSLPPTSGPYPSPTDPGNIEYGWALYFLNVTLPGTGSIGKWLYQKLHDNLGMPNTTISTTQWNDWKKTWSTSGVLMGDGSLVATQLYAVMDIGWSLAVIDFLELQIGLKTKAKFITTPNTVTVDSSSQPSLSIAVMGDWGSGNYPDGPSTDSPSTQVMSAIKNLAPDMVIHLGDVYYAGTDNGVIFNGEEQHNLIDVWQYKAPLGNFTLNSNHEMYDGANGYYNVAMASDIFHPYQTGASYFSIEYGDYIILGMDSAYDATGMYMQGRITNSDQIQFMNDASNKGKKIVLMTHHNPIDTLGDSLNDLWSDVNDTNGLNNPPYMWYWGHIHNGIVYNDNAASGNTLSRCLGNGAIPIGTGRWLKNGNIDYFTNTPLNDGAPNNKLRVKNGFAILTFDSNGITETWYDQSGDQCWYNQA</sequence>
<evidence type="ECO:0000313" key="2">
    <source>
        <dbReference type="EMBL" id="MDT7832001.1"/>
    </source>
</evidence>
<feature type="domain" description="Calcineurin-like phosphoesterase" evidence="1">
    <location>
        <begin position="181"/>
        <end position="380"/>
    </location>
</feature>
<proteinExistence type="predicted"/>
<keyword evidence="3" id="KW-1185">Reference proteome</keyword>
<dbReference type="InterPro" id="IPR029052">
    <property type="entry name" value="Metallo-depent_PP-like"/>
</dbReference>
<dbReference type="EMBL" id="JAVTTO010000002">
    <property type="protein sequence ID" value="MDT7832001.1"/>
    <property type="molecule type" value="Genomic_DNA"/>
</dbReference>
<protein>
    <submittedName>
        <fullName evidence="2">Metallophosphoesterase</fullName>
    </submittedName>
</protein>
<name>A0ABU3LE70_9FLAO</name>
<organism evidence="2 3">
    <name type="scientific">Asprobacillus argus</name>
    <dbReference type="NCBI Taxonomy" id="3076534"/>
    <lineage>
        <taxon>Bacteria</taxon>
        <taxon>Pseudomonadati</taxon>
        <taxon>Bacteroidota</taxon>
        <taxon>Flavobacteriia</taxon>
        <taxon>Flavobacteriales</taxon>
        <taxon>Flavobacteriaceae</taxon>
        <taxon>Asprobacillus</taxon>
    </lineage>
</organism>